<protein>
    <submittedName>
        <fullName evidence="12">Nuclear receptor domain-containing protein</fullName>
    </submittedName>
</protein>
<dbReference type="Pfam" id="PF00105">
    <property type="entry name" value="zf-C4"/>
    <property type="match status" value="1"/>
</dbReference>
<keyword evidence="3 9" id="KW-0862">Zinc</keyword>
<dbReference type="GO" id="GO:0005634">
    <property type="term" value="C:nucleus"/>
    <property type="evidence" value="ECO:0007669"/>
    <property type="project" value="UniProtKB-SubCell"/>
</dbReference>
<keyword evidence="4 9" id="KW-0805">Transcription regulation</keyword>
<sequence length="332" mass="37967">MLQNSADGNLPDIQQPGDPKCVVCGEFTNGQHFGKFSCRACAAFFRRTVASKMKYICKFDQNCEISKAVQIHRDSYGKRNIPNVKNVDVELEDPTQTTIYANKSTVDRNNHFPNSTHPTFESMNIPESTYSNNKKSCQVESSLAYDMLIEYFEPFSDLPMNDKEKLFENFQALFSCAEKGYNTSRAYGSMEDNDRLIMTDGGYIKLSDMTKFYSHCDEVRGDPEEVARFFEASITYAVKIAIPALTKAEVDDYIMVAIYGLCLFEEGVSGISKETQKIALNVKDVLLKELYYYFRSKNYSDEEMNLRMSKTLLLIPKFQVSFISHVKDFDTH</sequence>
<dbReference type="SMART" id="SM00399">
    <property type="entry name" value="ZnF_C4"/>
    <property type="match status" value="1"/>
</dbReference>
<feature type="domain" description="Nuclear receptor" evidence="10">
    <location>
        <begin position="18"/>
        <end position="67"/>
    </location>
</feature>
<evidence type="ECO:0000256" key="7">
    <source>
        <dbReference type="ARBA" id="ARBA00023170"/>
    </source>
</evidence>
<keyword evidence="8 9" id="KW-0539">Nucleus</keyword>
<keyword evidence="7 9" id="KW-0675">Receptor</keyword>
<evidence type="ECO:0000256" key="5">
    <source>
        <dbReference type="ARBA" id="ARBA00023125"/>
    </source>
</evidence>
<organism evidence="11 12">
    <name type="scientific">Panagrolaimus davidi</name>
    <dbReference type="NCBI Taxonomy" id="227884"/>
    <lineage>
        <taxon>Eukaryota</taxon>
        <taxon>Metazoa</taxon>
        <taxon>Ecdysozoa</taxon>
        <taxon>Nematoda</taxon>
        <taxon>Chromadorea</taxon>
        <taxon>Rhabditida</taxon>
        <taxon>Tylenchina</taxon>
        <taxon>Panagrolaimomorpha</taxon>
        <taxon>Panagrolaimoidea</taxon>
        <taxon>Panagrolaimidae</taxon>
        <taxon>Panagrolaimus</taxon>
    </lineage>
</organism>
<dbReference type="InterPro" id="IPR000536">
    <property type="entry name" value="Nucl_hrmn_rcpt_lig-bd"/>
</dbReference>
<dbReference type="PROSITE" id="PS00031">
    <property type="entry name" value="NUCLEAR_REC_DBD_1"/>
    <property type="match status" value="1"/>
</dbReference>
<comment type="subcellular location">
    <subcellularLocation>
        <location evidence="9">Nucleus</location>
    </subcellularLocation>
</comment>
<name>A0A914QT58_9BILA</name>
<evidence type="ECO:0000256" key="4">
    <source>
        <dbReference type="ARBA" id="ARBA00023015"/>
    </source>
</evidence>
<dbReference type="InterPro" id="IPR013088">
    <property type="entry name" value="Znf_NHR/GATA"/>
</dbReference>
<dbReference type="AlphaFoldDB" id="A0A914QT58"/>
<dbReference type="GO" id="GO:0008270">
    <property type="term" value="F:zinc ion binding"/>
    <property type="evidence" value="ECO:0007669"/>
    <property type="project" value="UniProtKB-KW"/>
</dbReference>
<dbReference type="PROSITE" id="PS51030">
    <property type="entry name" value="NUCLEAR_REC_DBD_2"/>
    <property type="match status" value="1"/>
</dbReference>
<dbReference type="Pfam" id="PF00104">
    <property type="entry name" value="Hormone_recep"/>
    <property type="match status" value="1"/>
</dbReference>
<dbReference type="InterPro" id="IPR001628">
    <property type="entry name" value="Znf_hrmn_rcpt"/>
</dbReference>
<evidence type="ECO:0000256" key="2">
    <source>
        <dbReference type="ARBA" id="ARBA00022771"/>
    </source>
</evidence>
<dbReference type="PRINTS" id="PR00047">
    <property type="entry name" value="STROIDFINGER"/>
</dbReference>
<dbReference type="SUPFAM" id="SSF48508">
    <property type="entry name" value="Nuclear receptor ligand-binding domain"/>
    <property type="match status" value="1"/>
</dbReference>
<dbReference type="PANTHER" id="PTHR46011">
    <property type="entry name" value="NUCLEAR HORMONE RECEPTOR FAMILY MEMBER NHR-86-RELATED"/>
    <property type="match status" value="1"/>
</dbReference>
<keyword evidence="11" id="KW-1185">Reference proteome</keyword>
<keyword evidence="6 9" id="KW-0804">Transcription</keyword>
<evidence type="ECO:0000313" key="11">
    <source>
        <dbReference type="Proteomes" id="UP000887578"/>
    </source>
</evidence>
<evidence type="ECO:0000256" key="3">
    <source>
        <dbReference type="ARBA" id="ARBA00022833"/>
    </source>
</evidence>
<evidence type="ECO:0000256" key="8">
    <source>
        <dbReference type="ARBA" id="ARBA00023242"/>
    </source>
</evidence>
<evidence type="ECO:0000256" key="9">
    <source>
        <dbReference type="RuleBase" id="RU004334"/>
    </source>
</evidence>
<dbReference type="SUPFAM" id="SSF57716">
    <property type="entry name" value="Glucocorticoid receptor-like (DNA-binding domain)"/>
    <property type="match status" value="1"/>
</dbReference>
<evidence type="ECO:0000259" key="10">
    <source>
        <dbReference type="PROSITE" id="PS51030"/>
    </source>
</evidence>
<evidence type="ECO:0000256" key="1">
    <source>
        <dbReference type="ARBA" id="ARBA00022723"/>
    </source>
</evidence>
<dbReference type="WBParaSite" id="PDA_v2.g6961.t1">
    <property type="protein sequence ID" value="PDA_v2.g6961.t1"/>
    <property type="gene ID" value="PDA_v2.g6961"/>
</dbReference>
<keyword evidence="1 9" id="KW-0479">Metal-binding</keyword>
<dbReference type="SMART" id="SM00430">
    <property type="entry name" value="HOLI"/>
    <property type="match status" value="1"/>
</dbReference>
<keyword evidence="2 9" id="KW-0863">Zinc-finger</keyword>
<dbReference type="Proteomes" id="UP000887578">
    <property type="component" value="Unplaced"/>
</dbReference>
<proteinExistence type="inferred from homology"/>
<evidence type="ECO:0000313" key="12">
    <source>
        <dbReference type="WBParaSite" id="PDA_v2.g6961.t1"/>
    </source>
</evidence>
<dbReference type="PANTHER" id="PTHR46011:SF6">
    <property type="entry name" value="HIGH ZINC ACTIVATED NUCLEAR RECEPTOR PROTEIN"/>
    <property type="match status" value="1"/>
</dbReference>
<comment type="similarity">
    <text evidence="9">Belongs to the nuclear hormone receptor family.</text>
</comment>
<accession>A0A914QT58</accession>
<dbReference type="GO" id="GO:0043565">
    <property type="term" value="F:sequence-specific DNA binding"/>
    <property type="evidence" value="ECO:0007669"/>
    <property type="project" value="InterPro"/>
</dbReference>
<dbReference type="InterPro" id="IPR035500">
    <property type="entry name" value="NHR-like_dom_sf"/>
</dbReference>
<reference evidence="12" key="1">
    <citation type="submission" date="2022-11" db="UniProtKB">
        <authorList>
            <consortium name="WormBaseParasite"/>
        </authorList>
    </citation>
    <scope>IDENTIFICATION</scope>
</reference>
<evidence type="ECO:0000256" key="6">
    <source>
        <dbReference type="ARBA" id="ARBA00023163"/>
    </source>
</evidence>
<keyword evidence="5 9" id="KW-0238">DNA-binding</keyword>
<dbReference type="Gene3D" id="3.30.50.10">
    <property type="entry name" value="Erythroid Transcription Factor GATA-1, subunit A"/>
    <property type="match status" value="1"/>
</dbReference>
<dbReference type="GO" id="GO:0003700">
    <property type="term" value="F:DNA-binding transcription factor activity"/>
    <property type="evidence" value="ECO:0007669"/>
    <property type="project" value="InterPro"/>
</dbReference>
<dbReference type="Gene3D" id="1.10.565.10">
    <property type="entry name" value="Retinoid X Receptor"/>
    <property type="match status" value="1"/>
</dbReference>